<feature type="non-terminal residue" evidence="1">
    <location>
        <position position="1"/>
    </location>
</feature>
<gene>
    <name evidence="1" type="ORF">METZ01_LOCUS122380</name>
</gene>
<proteinExistence type="predicted"/>
<sequence>NHMIVSGKKSYLHADKELSALDRERYLKLEGERKQVAAQRGQLGKQLAQLRKQKSPEVPKVQEKLIAAGRRLDEISTGMKACFLWRVDCAQPHAATHYSWSTLG</sequence>
<evidence type="ECO:0000313" key="1">
    <source>
        <dbReference type="EMBL" id="SVA69526.1"/>
    </source>
</evidence>
<name>A0A381XXK2_9ZZZZ</name>
<accession>A0A381XXK2</accession>
<evidence type="ECO:0008006" key="2">
    <source>
        <dbReference type="Google" id="ProtNLM"/>
    </source>
</evidence>
<dbReference type="EMBL" id="UINC01016755">
    <property type="protein sequence ID" value="SVA69526.1"/>
    <property type="molecule type" value="Genomic_DNA"/>
</dbReference>
<reference evidence="1" key="1">
    <citation type="submission" date="2018-05" db="EMBL/GenBank/DDBJ databases">
        <authorList>
            <person name="Lanie J.A."/>
            <person name="Ng W.-L."/>
            <person name="Kazmierczak K.M."/>
            <person name="Andrzejewski T.M."/>
            <person name="Davidsen T.M."/>
            <person name="Wayne K.J."/>
            <person name="Tettelin H."/>
            <person name="Glass J.I."/>
            <person name="Rusch D."/>
            <person name="Podicherti R."/>
            <person name="Tsui H.-C.T."/>
            <person name="Winkler M.E."/>
        </authorList>
    </citation>
    <scope>NUCLEOTIDE SEQUENCE</scope>
</reference>
<protein>
    <recommendedName>
        <fullName evidence="2">Serine-tRNA synthetase type1 N-terminal domain-containing protein</fullName>
    </recommendedName>
</protein>
<organism evidence="1">
    <name type="scientific">marine metagenome</name>
    <dbReference type="NCBI Taxonomy" id="408172"/>
    <lineage>
        <taxon>unclassified sequences</taxon>
        <taxon>metagenomes</taxon>
        <taxon>ecological metagenomes</taxon>
    </lineage>
</organism>
<dbReference type="AlphaFoldDB" id="A0A381XXK2"/>